<keyword evidence="2" id="KW-0808">Transferase</keyword>
<dbReference type="AlphaFoldDB" id="D0LYE4"/>
<sequence length="635" mass="66221">MLRAMRLPRATRPRPRCSLALLAALTLAAALLWPACGGASTSATPAPAPAPRSMAEDAALLVVPVPQEAAARDAIAAALARLAQHGGSARADAVDAAWTRAHYLLDVFDDARVRAAPASRALLHRALGRAEDAPQRGPEASAAVLDALAIELDAILARQRLHEDALAARALVRYDRAPLLRAEVHGRMNALDAVARGGNAVSANARLRLAGYCQRALADAPQAPAGLRRGVVAHCLYALYPADPAAYFAPDPAARPPMPAWRVLAADTDALLAAVASESARLAPAALTLRERLGELEPALAQALPAALDPMAAGLTRIEGGRPYDNAPLLDAAAASAPADELAAAVPASAPAWELVDAAAQARSRGARALQLLAWREQTLERPPGDYWRVHPPPDNRLARLVVVPVRLSEDLVSDAAADTEANGAADALALGLHLRIARDTWQILSPSGALPAIAASSAAARAPEQALAEQLRAVADAFATPQHLVLVPGDQVTAGAVIAAADAAWSQRAADGQPALASLGLAANAPVPRAQSLAARIERRNRARVTLAPAPLEARAALLRACYRRVLDRAPKAKGALRLSVQASEIVISGSRDPELRACARELLIPLVRERGIPSATAEFSLTPETTGADRRTR</sequence>
<keyword evidence="1" id="KW-0732">Signal</keyword>
<keyword evidence="3" id="KW-1185">Reference proteome</keyword>
<organism evidence="2 3">
    <name type="scientific">Haliangium ochraceum (strain DSM 14365 / JCM 11303 / SMP-2)</name>
    <dbReference type="NCBI Taxonomy" id="502025"/>
    <lineage>
        <taxon>Bacteria</taxon>
        <taxon>Pseudomonadati</taxon>
        <taxon>Myxococcota</taxon>
        <taxon>Polyangia</taxon>
        <taxon>Haliangiales</taxon>
        <taxon>Kofleriaceae</taxon>
        <taxon>Haliangium</taxon>
    </lineage>
</organism>
<feature type="signal peptide" evidence="1">
    <location>
        <begin position="1"/>
        <end position="39"/>
    </location>
</feature>
<dbReference type="HOGENOM" id="CLU_430710_0_0_7"/>
<reference evidence="2 3" key="1">
    <citation type="journal article" date="2010" name="Stand. Genomic Sci.">
        <title>Complete genome sequence of Haliangium ochraceum type strain (SMP-2).</title>
        <authorList>
            <consortium name="US DOE Joint Genome Institute (JGI-PGF)"/>
            <person name="Ivanova N."/>
            <person name="Daum C."/>
            <person name="Lang E."/>
            <person name="Abt B."/>
            <person name="Kopitz M."/>
            <person name="Saunders E."/>
            <person name="Lapidus A."/>
            <person name="Lucas S."/>
            <person name="Glavina Del Rio T."/>
            <person name="Nolan M."/>
            <person name="Tice H."/>
            <person name="Copeland A."/>
            <person name="Cheng J.F."/>
            <person name="Chen F."/>
            <person name="Bruce D."/>
            <person name="Goodwin L."/>
            <person name="Pitluck S."/>
            <person name="Mavromatis K."/>
            <person name="Pati A."/>
            <person name="Mikhailova N."/>
            <person name="Chen A."/>
            <person name="Palaniappan K."/>
            <person name="Land M."/>
            <person name="Hauser L."/>
            <person name="Chang Y.J."/>
            <person name="Jeffries C.D."/>
            <person name="Detter J.C."/>
            <person name="Brettin T."/>
            <person name="Rohde M."/>
            <person name="Goker M."/>
            <person name="Bristow J."/>
            <person name="Markowitz V."/>
            <person name="Eisen J.A."/>
            <person name="Hugenholtz P."/>
            <person name="Kyrpides N.C."/>
            <person name="Klenk H.P."/>
        </authorList>
    </citation>
    <scope>NUCLEOTIDE SEQUENCE [LARGE SCALE GENOMIC DNA]</scope>
    <source>
        <strain evidence="3">DSM 14365 / CIP 107738 / JCM 11303 / AJ 13395 / SMP-2</strain>
    </source>
</reference>
<protein>
    <submittedName>
        <fullName evidence="2">Methyltransferase type 11</fullName>
    </submittedName>
</protein>
<gene>
    <name evidence="2" type="ordered locus">Hoch_3794</name>
</gene>
<dbReference type="GO" id="GO:0032259">
    <property type="term" value="P:methylation"/>
    <property type="evidence" value="ECO:0007669"/>
    <property type="project" value="UniProtKB-KW"/>
</dbReference>
<evidence type="ECO:0000256" key="1">
    <source>
        <dbReference type="SAM" id="SignalP"/>
    </source>
</evidence>
<name>D0LYE4_HALO1</name>
<dbReference type="Proteomes" id="UP000001880">
    <property type="component" value="Chromosome"/>
</dbReference>
<dbReference type="GO" id="GO:0008168">
    <property type="term" value="F:methyltransferase activity"/>
    <property type="evidence" value="ECO:0007669"/>
    <property type="project" value="UniProtKB-KW"/>
</dbReference>
<dbReference type="KEGG" id="hoh:Hoch_3794"/>
<feature type="chain" id="PRO_5003011028" evidence="1">
    <location>
        <begin position="40"/>
        <end position="635"/>
    </location>
</feature>
<accession>D0LYE4</accession>
<dbReference type="EMBL" id="CP001804">
    <property type="protein sequence ID" value="ACY16294.1"/>
    <property type="molecule type" value="Genomic_DNA"/>
</dbReference>
<evidence type="ECO:0000313" key="2">
    <source>
        <dbReference type="EMBL" id="ACY16294.1"/>
    </source>
</evidence>
<evidence type="ECO:0000313" key="3">
    <source>
        <dbReference type="Proteomes" id="UP000001880"/>
    </source>
</evidence>
<keyword evidence="2" id="KW-0489">Methyltransferase</keyword>
<proteinExistence type="predicted"/>